<keyword evidence="2" id="KW-0605">Phycobilisome</keyword>
<sequence length="405" mass="46532">MDTLKKLNDLKSTYTGINWRGIKVPPAIKPKDSLSFCDLRDAIFDGVDLSNVEFFGCLLNGASFREAILYETKFSYCFSSPDYAPTDFRTAKWQNVKINDSHLISCLFDPENKPTFANSLWDDEFIIGDQLPDCLSWPSEVVAAATKMLSERNDIRYDAVEELGNLGNFVAAPILGCMLADSEWDVRSIAFQALEKLIPRHLFNQTNKLFEWMLLRLVDEHSIVRQNASKLIDNLCRNKIDMGYAIAKMLESPLFEEQLTAVVMAVKLSPLDKKYFTLLKRNHLKNILFKKIEEIPKQFPHFLRLIQYTNGELIETAYNNNVNLLLDLMEEMLQSPLLMEQFTAVGIAISLSEVDDEYLSLLERDDVKKILFQELREVPEQCSHLLRLIEGAKENLLSDRDIVIR</sequence>
<dbReference type="SUPFAM" id="SSF141571">
    <property type="entry name" value="Pentapeptide repeat-like"/>
    <property type="match status" value="1"/>
</dbReference>
<dbReference type="Pfam" id="PF00805">
    <property type="entry name" value="Pentapeptide"/>
    <property type="match status" value="1"/>
</dbReference>
<dbReference type="InterPro" id="IPR011989">
    <property type="entry name" value="ARM-like"/>
</dbReference>
<protein>
    <submittedName>
        <fullName evidence="3">Pentapeptide repeat-containing protein</fullName>
    </submittedName>
</protein>
<evidence type="ECO:0000256" key="2">
    <source>
        <dbReference type="ARBA" id="ARBA00022738"/>
    </source>
</evidence>
<dbReference type="Gene3D" id="1.25.10.10">
    <property type="entry name" value="Leucine-rich Repeat Variant"/>
    <property type="match status" value="1"/>
</dbReference>
<accession>A0AAU8JE87</accession>
<dbReference type="Gene3D" id="2.160.20.80">
    <property type="entry name" value="E3 ubiquitin-protein ligase SopA"/>
    <property type="match status" value="1"/>
</dbReference>
<organism evidence="3">
    <name type="scientific">Planktothricoides raciborskii GIHE-MW2</name>
    <dbReference type="NCBI Taxonomy" id="2792601"/>
    <lineage>
        <taxon>Bacteria</taxon>
        <taxon>Bacillati</taxon>
        <taxon>Cyanobacteriota</taxon>
        <taxon>Cyanophyceae</taxon>
        <taxon>Oscillatoriophycideae</taxon>
        <taxon>Oscillatoriales</taxon>
        <taxon>Oscillatoriaceae</taxon>
        <taxon>Planktothricoides</taxon>
    </lineage>
</organism>
<name>A0AAU8JE87_9CYAN</name>
<evidence type="ECO:0000313" key="3">
    <source>
        <dbReference type="EMBL" id="XCM36419.1"/>
    </source>
</evidence>
<proteinExistence type="predicted"/>
<dbReference type="InterPro" id="IPR016024">
    <property type="entry name" value="ARM-type_fold"/>
</dbReference>
<evidence type="ECO:0000256" key="1">
    <source>
        <dbReference type="ARBA" id="ARBA00022549"/>
    </source>
</evidence>
<dbReference type="SUPFAM" id="SSF48371">
    <property type="entry name" value="ARM repeat"/>
    <property type="match status" value="1"/>
</dbReference>
<dbReference type="GO" id="GO:0030089">
    <property type="term" value="C:phycobilisome"/>
    <property type="evidence" value="ECO:0007669"/>
    <property type="project" value="UniProtKB-KW"/>
</dbReference>
<dbReference type="RefSeq" id="WP_354635196.1">
    <property type="nucleotide sequence ID" value="NZ_CP159837.1"/>
</dbReference>
<dbReference type="InterPro" id="IPR001646">
    <property type="entry name" value="5peptide_repeat"/>
</dbReference>
<gene>
    <name evidence="3" type="ORF">ABWT76_005178</name>
</gene>
<keyword evidence="1" id="KW-0042">Antenna complex</keyword>
<dbReference type="AlphaFoldDB" id="A0AAU8JE87"/>
<reference evidence="3" key="1">
    <citation type="submission" date="2024-07" db="EMBL/GenBank/DDBJ databases">
        <authorList>
            <person name="Kim Y.J."/>
            <person name="Jeong J.Y."/>
        </authorList>
    </citation>
    <scope>NUCLEOTIDE SEQUENCE</scope>
    <source>
        <strain evidence="3">GIHE-MW2</strain>
    </source>
</reference>
<dbReference type="EMBL" id="CP159837">
    <property type="protein sequence ID" value="XCM36419.1"/>
    <property type="molecule type" value="Genomic_DNA"/>
</dbReference>